<comment type="subcellular location">
    <subcellularLocation>
        <location evidence="7">Cell membrane</location>
        <topology evidence="7">Peripheral membrane protein</topology>
    </subcellularLocation>
    <subcellularLocation>
        <location evidence="1">Membrane</location>
    </subcellularLocation>
</comment>
<dbReference type="EMBL" id="MN577567">
    <property type="protein sequence ID" value="QGT50038.1"/>
    <property type="molecule type" value="Genomic_DNA"/>
</dbReference>
<dbReference type="GO" id="GO:0045259">
    <property type="term" value="C:proton-transporting ATP synthase complex"/>
    <property type="evidence" value="ECO:0007669"/>
    <property type="project" value="UniProtKB-KW"/>
</dbReference>
<dbReference type="SUPFAM" id="SSF47928">
    <property type="entry name" value="N-terminal domain of the delta subunit of the F1F0-ATP synthase"/>
    <property type="match status" value="1"/>
</dbReference>
<evidence type="ECO:0000256" key="4">
    <source>
        <dbReference type="ARBA" id="ARBA00023065"/>
    </source>
</evidence>
<gene>
    <name evidence="7" type="primary">atpH</name>
    <name evidence="8" type="ORF">Helico4rc_1580</name>
</gene>
<reference evidence="8" key="1">
    <citation type="journal article" date="2020" name="J. ISSAAS">
        <title>Lactobacilli and other gastrointestinal microbiota of Peromyscus leucopus, reservoir host for agents of Lyme disease and other zoonoses in North America.</title>
        <authorList>
            <person name="Milovic A."/>
            <person name="Bassam K."/>
            <person name="Shao H."/>
            <person name="Chatzistamou I."/>
            <person name="Tufts D.M."/>
            <person name="Diuk-Wasser M."/>
            <person name="Barbour A.G."/>
        </authorList>
    </citation>
    <scope>NUCLEOTIDE SEQUENCE</scope>
    <source>
        <strain evidence="8">LL4</strain>
    </source>
</reference>
<dbReference type="PANTHER" id="PTHR11910">
    <property type="entry name" value="ATP SYNTHASE DELTA CHAIN"/>
    <property type="match status" value="1"/>
</dbReference>
<dbReference type="HAMAP" id="MF_01416">
    <property type="entry name" value="ATP_synth_delta_bact"/>
    <property type="match status" value="1"/>
</dbReference>
<evidence type="ECO:0000256" key="7">
    <source>
        <dbReference type="HAMAP-Rule" id="MF_01416"/>
    </source>
</evidence>
<evidence type="ECO:0000256" key="6">
    <source>
        <dbReference type="ARBA" id="ARBA00023310"/>
    </source>
</evidence>
<comment type="function">
    <text evidence="7">F(1)F(0) ATP synthase produces ATP from ADP in the presence of a proton or sodium gradient. F-type ATPases consist of two structural domains, F(1) containing the extramembraneous catalytic core and F(0) containing the membrane proton channel, linked together by a central stalk and a peripheral stalk. During catalysis, ATP synthesis in the catalytic domain of F(1) is coupled via a rotary mechanism of the central stalk subunits to proton translocation.</text>
</comment>
<comment type="similarity">
    <text evidence="7">Belongs to the ATPase delta chain family.</text>
</comment>
<name>A0A650ELN3_9HELI</name>
<protein>
    <recommendedName>
        <fullName evidence="7">ATP synthase subunit delta</fullName>
    </recommendedName>
    <alternativeName>
        <fullName evidence="7">ATP synthase F(1) sector subunit delta</fullName>
    </alternativeName>
    <alternativeName>
        <fullName evidence="7">F-type ATPase subunit delta</fullName>
        <shortName evidence="7">F-ATPase subunit delta</shortName>
    </alternativeName>
</protein>
<dbReference type="AlphaFoldDB" id="A0A650ELN3"/>
<keyword evidence="4 7" id="KW-0406">Ion transport</keyword>
<keyword evidence="5 7" id="KW-0472">Membrane</keyword>
<evidence type="ECO:0000256" key="2">
    <source>
        <dbReference type="ARBA" id="ARBA00022448"/>
    </source>
</evidence>
<evidence type="ECO:0000256" key="3">
    <source>
        <dbReference type="ARBA" id="ARBA00022781"/>
    </source>
</evidence>
<dbReference type="Pfam" id="PF00213">
    <property type="entry name" value="OSCP"/>
    <property type="match status" value="1"/>
</dbReference>
<dbReference type="GO" id="GO:0046933">
    <property type="term" value="F:proton-transporting ATP synthase activity, rotational mechanism"/>
    <property type="evidence" value="ECO:0007669"/>
    <property type="project" value="UniProtKB-UniRule"/>
</dbReference>
<organism evidence="8">
    <name type="scientific">uncultured Helicobacter sp</name>
    <dbReference type="NCBI Taxonomy" id="175537"/>
    <lineage>
        <taxon>Bacteria</taxon>
        <taxon>Pseudomonadati</taxon>
        <taxon>Campylobacterota</taxon>
        <taxon>Epsilonproteobacteria</taxon>
        <taxon>Campylobacterales</taxon>
        <taxon>Helicobacteraceae</taxon>
        <taxon>Helicobacter</taxon>
        <taxon>environmental samples</taxon>
    </lineage>
</organism>
<keyword evidence="3 7" id="KW-0375">Hydrogen ion transport</keyword>
<evidence type="ECO:0000256" key="5">
    <source>
        <dbReference type="ARBA" id="ARBA00023136"/>
    </source>
</evidence>
<keyword evidence="6 7" id="KW-0066">ATP synthesis</keyword>
<evidence type="ECO:0000313" key="8">
    <source>
        <dbReference type="EMBL" id="QGT50038.1"/>
    </source>
</evidence>
<dbReference type="InterPro" id="IPR026015">
    <property type="entry name" value="ATP_synth_OSCP/delta_N_sf"/>
</dbReference>
<dbReference type="Gene3D" id="1.10.520.20">
    <property type="entry name" value="N-terminal domain of the delta subunit of the F1F0-ATP synthase"/>
    <property type="match status" value="1"/>
</dbReference>
<sequence>MYGIVAKKYTQALMRSVKDSAELEADLQIFKDLSLVFKDKKVYDLLASPFLNKNQKESLILSVLDQSNQKICNFIKLLNHSGRLLLIPHIALELEKRILALKKEYVAKLVSKEELDSGTLQKIQASLANKLGVKLSIKQELSGLDGIKLSVEDLGIEVAFSKERFASDLKNHILKAI</sequence>
<dbReference type="GO" id="GO:0005886">
    <property type="term" value="C:plasma membrane"/>
    <property type="evidence" value="ECO:0007669"/>
    <property type="project" value="UniProtKB-SubCell"/>
</dbReference>
<dbReference type="InterPro" id="IPR000711">
    <property type="entry name" value="ATPase_OSCP/dsu"/>
</dbReference>
<dbReference type="NCBIfam" id="NF006291">
    <property type="entry name" value="PRK08474.1"/>
    <property type="match status" value="1"/>
</dbReference>
<keyword evidence="2 7" id="KW-0813">Transport</keyword>
<evidence type="ECO:0000256" key="1">
    <source>
        <dbReference type="ARBA" id="ARBA00004370"/>
    </source>
</evidence>
<proteinExistence type="inferred from homology"/>
<accession>A0A650ELN3</accession>
<comment type="function">
    <text evidence="7">This protein is part of the stalk that links CF(0) to CF(1). It either transmits conformational changes from CF(0) to CF(1) or is implicated in proton conduction.</text>
</comment>
<keyword evidence="7" id="KW-1003">Cell membrane</keyword>
<keyword evidence="7" id="KW-0139">CF(1)</keyword>